<feature type="compositionally biased region" description="Pro residues" evidence="1">
    <location>
        <begin position="140"/>
        <end position="167"/>
    </location>
</feature>
<feature type="region of interest" description="Disordered" evidence="1">
    <location>
        <begin position="133"/>
        <end position="178"/>
    </location>
</feature>
<sequence length="207" mass="22597">MPAVSKQAKHQTVSKQAKRQSVSQELMESQMSTPARSTSGTPVGDEESTPPICPCVPARANIHGTRRRAPEPDCNSMLDIMASMSERKNNNRSHEQVSARCLEGLIVKVPSELQADMLASTTRYTATFIQSTTTYRSSEPSPPYGPYASLLPPPLPAPHSLPLPQLPSPHSATHLPLPTSPPSNWQNVNLYLHLVTLWPCHECGDVT</sequence>
<proteinExistence type="predicted"/>
<name>A0A2G9QUD7_AQUCT</name>
<evidence type="ECO:0000256" key="1">
    <source>
        <dbReference type="SAM" id="MobiDB-lite"/>
    </source>
</evidence>
<organism evidence="2 3">
    <name type="scientific">Aquarana catesbeiana</name>
    <name type="common">American bullfrog</name>
    <name type="synonym">Rana catesbeiana</name>
    <dbReference type="NCBI Taxonomy" id="8400"/>
    <lineage>
        <taxon>Eukaryota</taxon>
        <taxon>Metazoa</taxon>
        <taxon>Chordata</taxon>
        <taxon>Craniata</taxon>
        <taxon>Vertebrata</taxon>
        <taxon>Euteleostomi</taxon>
        <taxon>Amphibia</taxon>
        <taxon>Batrachia</taxon>
        <taxon>Anura</taxon>
        <taxon>Neobatrachia</taxon>
        <taxon>Ranoidea</taxon>
        <taxon>Ranidae</taxon>
        <taxon>Aquarana</taxon>
    </lineage>
</organism>
<dbReference type="AlphaFoldDB" id="A0A2G9QUD7"/>
<gene>
    <name evidence="2" type="ORF">AB205_0168090</name>
</gene>
<dbReference type="EMBL" id="KV948617">
    <property type="protein sequence ID" value="PIO19259.1"/>
    <property type="molecule type" value="Genomic_DNA"/>
</dbReference>
<dbReference type="Proteomes" id="UP000228934">
    <property type="component" value="Unassembled WGS sequence"/>
</dbReference>
<evidence type="ECO:0000313" key="3">
    <source>
        <dbReference type="Proteomes" id="UP000228934"/>
    </source>
</evidence>
<reference evidence="3" key="1">
    <citation type="journal article" date="2017" name="Nat. Commun.">
        <title>The North American bullfrog draft genome provides insight into hormonal regulation of long noncoding RNA.</title>
        <authorList>
            <person name="Hammond S.A."/>
            <person name="Warren R.L."/>
            <person name="Vandervalk B.P."/>
            <person name="Kucuk E."/>
            <person name="Khan H."/>
            <person name="Gibb E.A."/>
            <person name="Pandoh P."/>
            <person name="Kirk H."/>
            <person name="Zhao Y."/>
            <person name="Jones M."/>
            <person name="Mungall A.J."/>
            <person name="Coope R."/>
            <person name="Pleasance S."/>
            <person name="Moore R.A."/>
            <person name="Holt R.A."/>
            <person name="Round J.M."/>
            <person name="Ohora S."/>
            <person name="Walle B.V."/>
            <person name="Veldhoen N."/>
            <person name="Helbing C.C."/>
            <person name="Birol I."/>
        </authorList>
    </citation>
    <scope>NUCLEOTIDE SEQUENCE [LARGE SCALE GENOMIC DNA]</scope>
</reference>
<protein>
    <submittedName>
        <fullName evidence="2">Uncharacterized protein</fullName>
    </submittedName>
</protein>
<evidence type="ECO:0000313" key="2">
    <source>
        <dbReference type="EMBL" id="PIO19259.1"/>
    </source>
</evidence>
<feature type="compositionally biased region" description="Polar residues" evidence="1">
    <location>
        <begin position="10"/>
        <end position="41"/>
    </location>
</feature>
<feature type="region of interest" description="Disordered" evidence="1">
    <location>
        <begin position="1"/>
        <end position="52"/>
    </location>
</feature>
<keyword evidence="3" id="KW-1185">Reference proteome</keyword>
<accession>A0A2G9QUD7</accession>